<name>A0A850ECJ1_9BACL</name>
<protein>
    <submittedName>
        <fullName evidence="1">Uncharacterized protein</fullName>
    </submittedName>
</protein>
<dbReference type="EMBL" id="JABWCS010000155">
    <property type="protein sequence ID" value="NUU58943.1"/>
    <property type="molecule type" value="Genomic_DNA"/>
</dbReference>
<comment type="caution">
    <text evidence="1">The sequence shown here is derived from an EMBL/GenBank/DDBJ whole genome shotgun (WGS) entry which is preliminary data.</text>
</comment>
<evidence type="ECO:0000313" key="1">
    <source>
        <dbReference type="EMBL" id="NUU58943.1"/>
    </source>
</evidence>
<proteinExistence type="predicted"/>
<reference evidence="1" key="1">
    <citation type="submission" date="2020-06" db="EMBL/GenBank/DDBJ databases">
        <title>Paenibacillus sp. nov., isolated from soil.</title>
        <authorList>
            <person name="Seo Y.L."/>
        </authorList>
    </citation>
    <scope>NUCLEOTIDE SEQUENCE [LARGE SCALE GENOMIC DNA]</scope>
    <source>
        <strain evidence="1">JW14</strain>
    </source>
</reference>
<organism evidence="1 2">
    <name type="scientific">Paenibacillus agri</name>
    <dbReference type="NCBI Taxonomy" id="2744309"/>
    <lineage>
        <taxon>Bacteria</taxon>
        <taxon>Bacillati</taxon>
        <taxon>Bacillota</taxon>
        <taxon>Bacilli</taxon>
        <taxon>Bacillales</taxon>
        <taxon>Paenibacillaceae</taxon>
        <taxon>Paenibacillus</taxon>
    </lineage>
</organism>
<evidence type="ECO:0000313" key="2">
    <source>
        <dbReference type="Proteomes" id="UP000564806"/>
    </source>
</evidence>
<keyword evidence="2" id="KW-1185">Reference proteome</keyword>
<feature type="non-terminal residue" evidence="1">
    <location>
        <position position="1"/>
    </location>
</feature>
<dbReference type="AlphaFoldDB" id="A0A850ECJ1"/>
<dbReference type="Proteomes" id="UP000564806">
    <property type="component" value="Unassembled WGS sequence"/>
</dbReference>
<accession>A0A850ECJ1</accession>
<sequence length="104" mass="11599">TSKRTAEPLFVIHDDTIAQKTKPSSQARFPIEQAGFHHSHLQGKVVWGHQVKATVFGCSDLSLIHSIDLYAKKYTHPEGTLYTKIDWVCDSRSTSAKKTFASSP</sequence>
<gene>
    <name evidence="1" type="ORF">HPT30_00780</name>
</gene>